<organism evidence="1 2">
    <name type="scientific">Hemibagrus wyckioides</name>
    <dbReference type="NCBI Taxonomy" id="337641"/>
    <lineage>
        <taxon>Eukaryota</taxon>
        <taxon>Metazoa</taxon>
        <taxon>Chordata</taxon>
        <taxon>Craniata</taxon>
        <taxon>Vertebrata</taxon>
        <taxon>Euteleostomi</taxon>
        <taxon>Actinopterygii</taxon>
        <taxon>Neopterygii</taxon>
        <taxon>Teleostei</taxon>
        <taxon>Ostariophysi</taxon>
        <taxon>Siluriformes</taxon>
        <taxon>Bagridae</taxon>
        <taxon>Hemibagrus</taxon>
    </lineage>
</organism>
<keyword evidence="2" id="KW-1185">Reference proteome</keyword>
<dbReference type="EMBL" id="JAHKSW010000014">
    <property type="protein sequence ID" value="KAG7323982.1"/>
    <property type="molecule type" value="Genomic_DNA"/>
</dbReference>
<name>A0A9D3NKL6_9TELE</name>
<accession>A0A9D3NKL6</accession>
<dbReference type="AlphaFoldDB" id="A0A9D3NKL6"/>
<gene>
    <name evidence="1" type="ORF">KOW79_011998</name>
</gene>
<proteinExistence type="predicted"/>
<reference evidence="1 2" key="1">
    <citation type="submission" date="2021-06" db="EMBL/GenBank/DDBJ databases">
        <title>Chromosome-level genome assembly of the red-tail catfish (Hemibagrus wyckioides).</title>
        <authorList>
            <person name="Shao F."/>
        </authorList>
    </citation>
    <scope>NUCLEOTIDE SEQUENCE [LARGE SCALE GENOMIC DNA]</scope>
    <source>
        <strain evidence="1">EC202008001</strain>
        <tissue evidence="1">Blood</tissue>
    </source>
</reference>
<evidence type="ECO:0000313" key="1">
    <source>
        <dbReference type="EMBL" id="KAG7323982.1"/>
    </source>
</evidence>
<dbReference type="Proteomes" id="UP000824219">
    <property type="component" value="Linkage Group LG14"/>
</dbReference>
<protein>
    <submittedName>
        <fullName evidence="1">Uncharacterized protein</fullName>
    </submittedName>
</protein>
<comment type="caution">
    <text evidence="1">The sequence shown here is derived from an EMBL/GenBank/DDBJ whole genome shotgun (WGS) entry which is preliminary data.</text>
</comment>
<evidence type="ECO:0000313" key="2">
    <source>
        <dbReference type="Proteomes" id="UP000824219"/>
    </source>
</evidence>
<sequence>MAVHGALAVKRAKQLFAVREEVVRAPGTEPSVWSSAPNLSNSLSPSEATHALLTHSHMLSFCSVLQLCNNGYSTAPNTAQTCY</sequence>